<evidence type="ECO:0000313" key="10">
    <source>
        <dbReference type="Proteomes" id="UP001353858"/>
    </source>
</evidence>
<comment type="similarity">
    <text evidence="1 5">Belongs to the glycosyl hydrolase 35 family.</text>
</comment>
<dbReference type="PIRSF" id="PIRSF006336">
    <property type="entry name" value="B-gal"/>
    <property type="match status" value="1"/>
</dbReference>
<dbReference type="GO" id="GO:0004565">
    <property type="term" value="F:beta-galactosidase activity"/>
    <property type="evidence" value="ECO:0007669"/>
    <property type="project" value="InterPro"/>
</dbReference>
<evidence type="ECO:0000313" key="9">
    <source>
        <dbReference type="EMBL" id="KAK4882081.1"/>
    </source>
</evidence>
<dbReference type="PRINTS" id="PR00742">
    <property type="entry name" value="GLHYDRLASE35"/>
</dbReference>
<dbReference type="Pfam" id="PF21467">
    <property type="entry name" value="BetaGal_gal-bd"/>
    <property type="match status" value="1"/>
</dbReference>
<accession>A0AAN7PJT3</accession>
<dbReference type="InterPro" id="IPR017853">
    <property type="entry name" value="GH"/>
</dbReference>
<dbReference type="InterPro" id="IPR026283">
    <property type="entry name" value="B-gal_1-like"/>
</dbReference>
<dbReference type="FunFam" id="2.60.120.260:FF:000049">
    <property type="entry name" value="Beta-galactosidase"/>
    <property type="match status" value="1"/>
</dbReference>
<dbReference type="AlphaFoldDB" id="A0AAN7PJT3"/>
<evidence type="ECO:0000256" key="3">
    <source>
        <dbReference type="ARBA" id="ARBA00023295"/>
    </source>
</evidence>
<dbReference type="GO" id="GO:0005975">
    <property type="term" value="P:carbohydrate metabolic process"/>
    <property type="evidence" value="ECO:0007669"/>
    <property type="project" value="InterPro"/>
</dbReference>
<dbReference type="InterPro" id="IPR031330">
    <property type="entry name" value="Gly_Hdrlase_35_cat"/>
</dbReference>
<dbReference type="SUPFAM" id="SSF49785">
    <property type="entry name" value="Galactose-binding domain-like"/>
    <property type="match status" value="1"/>
</dbReference>
<feature type="active site" description="Proton donor" evidence="4">
    <location>
        <position position="179"/>
    </location>
</feature>
<dbReference type="PANTHER" id="PTHR23421">
    <property type="entry name" value="BETA-GALACTOSIDASE RELATED"/>
    <property type="match status" value="1"/>
</dbReference>
<evidence type="ECO:0000259" key="7">
    <source>
        <dbReference type="Pfam" id="PF21317"/>
    </source>
</evidence>
<evidence type="ECO:0008006" key="11">
    <source>
        <dbReference type="Google" id="ProtNLM"/>
    </source>
</evidence>
<comment type="caution">
    <text evidence="9">The sequence shown here is derived from an EMBL/GenBank/DDBJ whole genome shotgun (WGS) entry which is preliminary data.</text>
</comment>
<reference evidence="10" key="1">
    <citation type="submission" date="2023-01" db="EMBL/GenBank/DDBJ databases">
        <title>Key to firefly adult light organ development and bioluminescence: homeobox transcription factors regulate luciferase expression and transportation to peroxisome.</title>
        <authorList>
            <person name="Fu X."/>
        </authorList>
    </citation>
    <scope>NUCLEOTIDE SEQUENCE [LARGE SCALE GENOMIC DNA]</scope>
</reference>
<dbReference type="Gene3D" id="3.20.20.80">
    <property type="entry name" value="Glycosidases"/>
    <property type="match status" value="1"/>
</dbReference>
<keyword evidence="10" id="KW-1185">Reference proteome</keyword>
<organism evidence="9 10">
    <name type="scientific">Aquatica leii</name>
    <dbReference type="NCBI Taxonomy" id="1421715"/>
    <lineage>
        <taxon>Eukaryota</taxon>
        <taxon>Metazoa</taxon>
        <taxon>Ecdysozoa</taxon>
        <taxon>Arthropoda</taxon>
        <taxon>Hexapoda</taxon>
        <taxon>Insecta</taxon>
        <taxon>Pterygota</taxon>
        <taxon>Neoptera</taxon>
        <taxon>Endopterygota</taxon>
        <taxon>Coleoptera</taxon>
        <taxon>Polyphaga</taxon>
        <taxon>Elateriformia</taxon>
        <taxon>Elateroidea</taxon>
        <taxon>Lampyridae</taxon>
        <taxon>Luciolinae</taxon>
        <taxon>Aquatica</taxon>
    </lineage>
</organism>
<evidence type="ECO:0000256" key="5">
    <source>
        <dbReference type="RuleBase" id="RU003679"/>
    </source>
</evidence>
<dbReference type="InterPro" id="IPR048912">
    <property type="entry name" value="BetaGal1-like_ABD1"/>
</dbReference>
<dbReference type="InterPro" id="IPR008979">
    <property type="entry name" value="Galactose-bd-like_sf"/>
</dbReference>
<feature type="domain" description="Beta-galactosidase 1-like first all-beta" evidence="7">
    <location>
        <begin position="412"/>
        <end position="534"/>
    </location>
</feature>
<evidence type="ECO:0000256" key="1">
    <source>
        <dbReference type="ARBA" id="ARBA00009809"/>
    </source>
</evidence>
<dbReference type="InterPro" id="IPR001944">
    <property type="entry name" value="Glycoside_Hdrlase_35"/>
</dbReference>
<dbReference type="FunFam" id="3.20.20.80:FF:000115">
    <property type="entry name" value="Beta-galactosidase"/>
    <property type="match status" value="1"/>
</dbReference>
<keyword evidence="2" id="KW-0378">Hydrolase</keyword>
<dbReference type="Pfam" id="PF21317">
    <property type="entry name" value="BetaGal_ABD_1"/>
    <property type="match status" value="1"/>
</dbReference>
<dbReference type="EMBL" id="JARPUR010000002">
    <property type="protein sequence ID" value="KAK4882081.1"/>
    <property type="molecule type" value="Genomic_DNA"/>
</dbReference>
<evidence type="ECO:0000256" key="4">
    <source>
        <dbReference type="PIRSR" id="PIRSR006336-1"/>
    </source>
</evidence>
<feature type="active site" description="Nucleophile" evidence="4">
    <location>
        <position position="258"/>
    </location>
</feature>
<feature type="domain" description="Beta-galactosidase galactose-binding" evidence="8">
    <location>
        <begin position="555"/>
        <end position="613"/>
    </location>
</feature>
<evidence type="ECO:0000256" key="2">
    <source>
        <dbReference type="ARBA" id="ARBA00022801"/>
    </source>
</evidence>
<evidence type="ECO:0000259" key="6">
    <source>
        <dbReference type="Pfam" id="PF01301"/>
    </source>
</evidence>
<gene>
    <name evidence="9" type="ORF">RN001_005400</name>
</gene>
<dbReference type="InterPro" id="IPR048913">
    <property type="entry name" value="BetaGal_gal-bd"/>
</dbReference>
<keyword evidence="3" id="KW-0326">Glycosidase</keyword>
<protein>
    <recommendedName>
        <fullName evidence="11">Beta-galactosidase</fullName>
    </recommendedName>
</protein>
<evidence type="ECO:0000259" key="8">
    <source>
        <dbReference type="Pfam" id="PF21467"/>
    </source>
</evidence>
<sequence>MLPTLYEYYTSGGIKTGLSANGLCFTLNEKIITIYSGAMHYFRVHPDYWRDRLRKIRAAGLNTVETYVPWNLHEPIPGVYDFGNGDSDFEQFLDIEKFIKIAQDEDLFVIVRPGPYICAEWEFGGLPSWLLRNQKMNIRTSDEAFMNYVSAYFSKLFEILSKLQFTKGGSIIAFQIENEYGNTKKKDKPIDTDYLIQLKNIFTKNGLVELFFTSDTPSNGNFGSLPDVLNTANFQSDPEKELSLLQSYQPEKPLMVMEYWTGWFDHWAEQHHKRCNKEFSDVLERILKFPASVNMYMFHGGTNWGLLNGANIEGSSVDNGGYQPDTSSYDYDAPLNEAGDYTEKYFSVQRLIKHYNPVLTALPVLPELIERDTYNEVEITEELVFDDILKNEDFYIESQELLPMELLPITYDMGQSYGYIVYRRRNLNIPANSVLNIRGRVCDTVIVLINGKVVSKALETPEDLEGFGYWKVKDSSLEMSNEDCENATLDLVVENWGRVNYGKLDQFLQYKGIWQGHVSLNDRFLLDWEILPLDFKKSWTNSLTGWQLPRFHLGPALYKGTLKVFKRKDTYIDMRGWTKGIVIVNGFILSRYLKLGPQQAVYLPAAFLKEGDNEIVIFEHFAPDNHISFVKDQIYSSVA</sequence>
<dbReference type="Gene3D" id="2.60.120.260">
    <property type="entry name" value="Galactose-binding domain-like"/>
    <property type="match status" value="2"/>
</dbReference>
<feature type="domain" description="Glycoside hydrolase 35 catalytic" evidence="6">
    <location>
        <begin position="25"/>
        <end position="354"/>
    </location>
</feature>
<dbReference type="Proteomes" id="UP001353858">
    <property type="component" value="Unassembled WGS sequence"/>
</dbReference>
<dbReference type="SUPFAM" id="SSF51445">
    <property type="entry name" value="(Trans)glycosidases"/>
    <property type="match status" value="1"/>
</dbReference>
<proteinExistence type="inferred from homology"/>
<name>A0AAN7PJT3_9COLE</name>
<dbReference type="Pfam" id="PF01301">
    <property type="entry name" value="Glyco_hydro_35"/>
    <property type="match status" value="1"/>
</dbReference>